<dbReference type="RefSeq" id="WP_130935190.1">
    <property type="nucleotide sequence ID" value="NZ_BMEE01000001.1"/>
</dbReference>
<name>A0A4Q9FW65_9FLAO</name>
<accession>A0A4Q9FW65</accession>
<comment type="caution">
    <text evidence="2">The sequence shown here is derived from an EMBL/GenBank/DDBJ whole genome shotgun (WGS) entry which is preliminary data.</text>
</comment>
<dbReference type="Gene3D" id="3.20.20.80">
    <property type="entry name" value="Glycosidases"/>
    <property type="match status" value="1"/>
</dbReference>
<evidence type="ECO:0000313" key="2">
    <source>
        <dbReference type="EMBL" id="TBN18672.1"/>
    </source>
</evidence>
<reference evidence="2 3" key="1">
    <citation type="journal article" date="2015" name="Int. J. Syst. Evol. Microbiol.">
        <title>Hyunsoonleella pacifica sp. nov., isolated from seawater of South Pacific Gyre.</title>
        <authorList>
            <person name="Gao X."/>
            <person name="Zhang Z."/>
            <person name="Dai X."/>
            <person name="Zhang X.H."/>
        </authorList>
    </citation>
    <scope>NUCLEOTIDE SEQUENCE [LARGE SCALE GENOMIC DNA]</scope>
    <source>
        <strain evidence="2 3">SW033</strain>
    </source>
</reference>
<keyword evidence="3" id="KW-1185">Reference proteome</keyword>
<evidence type="ECO:0000256" key="1">
    <source>
        <dbReference type="SAM" id="SignalP"/>
    </source>
</evidence>
<proteinExistence type="predicted"/>
<feature type="signal peptide" evidence="1">
    <location>
        <begin position="1"/>
        <end position="29"/>
    </location>
</feature>
<dbReference type="Proteomes" id="UP000292372">
    <property type="component" value="Unassembled WGS sequence"/>
</dbReference>
<dbReference type="InterPro" id="IPR017853">
    <property type="entry name" value="GH"/>
</dbReference>
<protein>
    <submittedName>
        <fullName evidence="2">Uncharacterized protein</fullName>
    </submittedName>
</protein>
<feature type="chain" id="PRO_5020504999" evidence="1">
    <location>
        <begin position="30"/>
        <end position="482"/>
    </location>
</feature>
<sequence>MKTTKKNLQKTVFILLVTALSLVSCDANEEEVMEQTNAENSLLESSSSQMAEQTVDIRLFANNRVPISDAFFGVNNNWRTIPDADYPTFEGKLESINYQGIRFPGGWESEFYDWNTDRTPNWPNNPATPGASISTVLSTKPPALSIVIPTVDAMNLKEGVDADNWLEVLETLKTKATDAINATGANNILSIEIGNEWWLQGAGGVTRPKKLSKYSNIAKVLAKHIRTTFPNANFKILVNGDFTVPGEFTTMKNIFGGDIKFADGVALHPYAGYNTDTHNIADVRSNIIACRDNFGKNFIHLSEWAPSKAYNNNKVYAQGANVLVELTHELARSGANAAAFWPPKNTSIPGLGLFNSNFGVTYPTAQIFGDMSKNYTGDALDTSTNGNIRAVASRDGNRITVYVAGMDQPNTTVRLLVVGADPKNNPVSSDIFLPGNTSNTAASVPMTITSNASTYNDDIKGYVFDVNSQSQYTIHRLVFDVN</sequence>
<organism evidence="2 3">
    <name type="scientific">Hyunsoonleella pacifica</name>
    <dbReference type="NCBI Taxonomy" id="1080224"/>
    <lineage>
        <taxon>Bacteria</taxon>
        <taxon>Pseudomonadati</taxon>
        <taxon>Bacteroidota</taxon>
        <taxon>Flavobacteriia</taxon>
        <taxon>Flavobacteriales</taxon>
        <taxon>Flavobacteriaceae</taxon>
    </lineage>
</organism>
<dbReference type="PROSITE" id="PS51257">
    <property type="entry name" value="PROKAR_LIPOPROTEIN"/>
    <property type="match status" value="1"/>
</dbReference>
<dbReference type="OrthoDB" id="1196663at2"/>
<evidence type="ECO:0000313" key="3">
    <source>
        <dbReference type="Proteomes" id="UP000292372"/>
    </source>
</evidence>
<gene>
    <name evidence="2" type="ORF">EYD46_00980</name>
</gene>
<dbReference type="AlphaFoldDB" id="A0A4Q9FW65"/>
<dbReference type="SUPFAM" id="SSF51445">
    <property type="entry name" value="(Trans)glycosidases"/>
    <property type="match status" value="1"/>
</dbReference>
<keyword evidence="1" id="KW-0732">Signal</keyword>
<dbReference type="EMBL" id="SIRS01000001">
    <property type="protein sequence ID" value="TBN18672.1"/>
    <property type="molecule type" value="Genomic_DNA"/>
</dbReference>